<evidence type="ECO:0000313" key="5">
    <source>
        <dbReference type="Proteomes" id="UP000031643"/>
    </source>
</evidence>
<gene>
    <name evidence="4" type="ORF">GL4_0798</name>
</gene>
<dbReference type="Pfam" id="PF00583">
    <property type="entry name" value="Acetyltransf_1"/>
    <property type="match status" value="1"/>
</dbReference>
<name>A0A0A8K037_9HYPH</name>
<dbReference type="InterPro" id="IPR016181">
    <property type="entry name" value="Acyl_CoA_acyltransferase"/>
</dbReference>
<dbReference type="CDD" id="cd04301">
    <property type="entry name" value="NAT_SF"/>
    <property type="match status" value="1"/>
</dbReference>
<dbReference type="PANTHER" id="PTHR10545:SF42">
    <property type="entry name" value="ACETYLTRANSFERASE"/>
    <property type="match status" value="1"/>
</dbReference>
<sequence length="166" mass="18943">MSDAAEILIRDPDPRDEAAWRRLWSGYTKFYQVDVPKAVTALTWSRILDPDSPVFARIAEMGGDIAGFAISTLHPSTWTAGPNCYLEDLFVDQNMRARGIGRALIDDLLHLAKKKGWDRLYWHTDAGNETARALYDRYTKADSFVRYRIPLSDYIEWGNSDREAIG</sequence>
<evidence type="ECO:0000313" key="4">
    <source>
        <dbReference type="EMBL" id="BAQ16260.1"/>
    </source>
</evidence>
<organism evidence="4 5">
    <name type="scientific">Methyloceanibacter caenitepidi</name>
    <dbReference type="NCBI Taxonomy" id="1384459"/>
    <lineage>
        <taxon>Bacteria</taxon>
        <taxon>Pseudomonadati</taxon>
        <taxon>Pseudomonadota</taxon>
        <taxon>Alphaproteobacteria</taxon>
        <taxon>Hyphomicrobiales</taxon>
        <taxon>Hyphomicrobiaceae</taxon>
        <taxon>Methyloceanibacter</taxon>
    </lineage>
</organism>
<dbReference type="SUPFAM" id="SSF55729">
    <property type="entry name" value="Acyl-CoA N-acyltransferases (Nat)"/>
    <property type="match status" value="1"/>
</dbReference>
<protein>
    <submittedName>
        <fullName evidence="4">Acetyltransferase</fullName>
    </submittedName>
</protein>
<dbReference type="InterPro" id="IPR051016">
    <property type="entry name" value="Diverse_Substrate_AcTransf"/>
</dbReference>
<dbReference type="HOGENOM" id="CLU_013985_32_1_5"/>
<dbReference type="Gene3D" id="3.40.630.30">
    <property type="match status" value="1"/>
</dbReference>
<dbReference type="KEGG" id="mcg:GL4_0798"/>
<keyword evidence="5" id="KW-1185">Reference proteome</keyword>
<dbReference type="EMBL" id="AP014648">
    <property type="protein sequence ID" value="BAQ16260.1"/>
    <property type="molecule type" value="Genomic_DNA"/>
</dbReference>
<evidence type="ECO:0000256" key="1">
    <source>
        <dbReference type="ARBA" id="ARBA00022679"/>
    </source>
</evidence>
<dbReference type="InterPro" id="IPR000182">
    <property type="entry name" value="GNAT_dom"/>
</dbReference>
<dbReference type="STRING" id="1384459.GL4_0798"/>
<reference evidence="4 5" key="1">
    <citation type="submission" date="2014-09" db="EMBL/GenBank/DDBJ databases">
        <title>Genome sequencing of Methyloceanibacter caenitepidi Gela4.</title>
        <authorList>
            <person name="Takeuchi M."/>
            <person name="Susumu S."/>
            <person name="Kamagata Y."/>
            <person name="Oshima K."/>
            <person name="Hattori M."/>
            <person name="Iwasaki W."/>
        </authorList>
    </citation>
    <scope>NUCLEOTIDE SEQUENCE [LARGE SCALE GENOMIC DNA]</scope>
    <source>
        <strain evidence="4 5">Gela4</strain>
    </source>
</reference>
<dbReference type="AlphaFoldDB" id="A0A0A8K037"/>
<accession>A0A0A8K037</accession>
<dbReference type="Proteomes" id="UP000031643">
    <property type="component" value="Chromosome"/>
</dbReference>
<evidence type="ECO:0000259" key="3">
    <source>
        <dbReference type="PROSITE" id="PS51186"/>
    </source>
</evidence>
<dbReference type="GO" id="GO:0008080">
    <property type="term" value="F:N-acetyltransferase activity"/>
    <property type="evidence" value="ECO:0007669"/>
    <property type="project" value="TreeGrafter"/>
</dbReference>
<dbReference type="PROSITE" id="PS51186">
    <property type="entry name" value="GNAT"/>
    <property type="match status" value="1"/>
</dbReference>
<dbReference type="PANTHER" id="PTHR10545">
    <property type="entry name" value="DIAMINE N-ACETYLTRANSFERASE"/>
    <property type="match status" value="1"/>
</dbReference>
<feature type="domain" description="N-acetyltransferase" evidence="3">
    <location>
        <begin position="7"/>
        <end position="156"/>
    </location>
</feature>
<evidence type="ECO:0000256" key="2">
    <source>
        <dbReference type="ARBA" id="ARBA00023315"/>
    </source>
</evidence>
<proteinExistence type="predicted"/>
<dbReference type="RefSeq" id="WP_244462675.1">
    <property type="nucleotide sequence ID" value="NZ_AP014648.1"/>
</dbReference>
<keyword evidence="2" id="KW-0012">Acyltransferase</keyword>
<keyword evidence="1 4" id="KW-0808">Transferase</keyword>